<dbReference type="PROSITE" id="PS50965">
    <property type="entry name" value="NERD"/>
    <property type="match status" value="1"/>
</dbReference>
<name>A0A0U1NXA5_9BACI</name>
<proteinExistence type="predicted"/>
<dbReference type="AlphaFoldDB" id="A0A0U1NXA5"/>
<reference evidence="3" key="1">
    <citation type="submission" date="2015-05" db="EMBL/GenBank/DDBJ databases">
        <authorList>
            <person name="Urmite Genomes"/>
        </authorList>
    </citation>
    <scope>NUCLEOTIDE SEQUENCE [LARGE SCALE GENOMIC DNA]</scope>
    <source>
        <strain evidence="3">LF1</strain>
    </source>
</reference>
<organism evidence="2 3">
    <name type="scientific">Neobacillus massiliamazoniensis</name>
    <dbReference type="NCBI Taxonomy" id="1499688"/>
    <lineage>
        <taxon>Bacteria</taxon>
        <taxon>Bacillati</taxon>
        <taxon>Bacillota</taxon>
        <taxon>Bacilli</taxon>
        <taxon>Bacillales</taxon>
        <taxon>Bacillaceae</taxon>
        <taxon>Neobacillus</taxon>
    </lineage>
</organism>
<protein>
    <submittedName>
        <fullName evidence="2">Nerd domain-containing protein</fullName>
    </submittedName>
</protein>
<dbReference type="Proteomes" id="UP000199087">
    <property type="component" value="Unassembled WGS sequence"/>
</dbReference>
<evidence type="ECO:0000259" key="1">
    <source>
        <dbReference type="PROSITE" id="PS50965"/>
    </source>
</evidence>
<evidence type="ECO:0000313" key="3">
    <source>
        <dbReference type="Proteomes" id="UP000199087"/>
    </source>
</evidence>
<sequence length="386" mass="45344">MAHIFEKRHISYFKQLKKKTPFQKNERFMNLHPIVSIFEGFSIQKEEVCKKLKGMMRLYAKEFSFSKRYHKLRALKNRLPDTHTQWPKVALECSNEEAGQLGEKSIGFHLDMLSNSKYYIFHYLRLQHGKYYFQMDYFILCASFALILEVKNMGGELRFDGDFNQMTQIKRSTKKRRKNPVLQARLQAKKLKCWLEEQNFPEIPIHYLFVNSNEDTEIISDGENELVNRNSCNSEGLIDKIEQIEKYYTTDILDTKELKKLKKLLLEKHTPENPDILQEFGISPKELIPGVQCPNCKAFSMKYKSTAWYCSKCAHKSKTAFIQAINDYLLLVKLSITNLECRELLDIPSRKVVHRLLNSMELAYSGTNKGRIYYQSSSDIQNWPAP</sequence>
<accession>A0A0U1NXA5</accession>
<dbReference type="STRING" id="1499688.BN000_02593"/>
<feature type="domain" description="NERD" evidence="1">
    <location>
        <begin position="98"/>
        <end position="214"/>
    </location>
</feature>
<dbReference type="OrthoDB" id="569879at2"/>
<dbReference type="InterPro" id="IPR011528">
    <property type="entry name" value="NERD"/>
</dbReference>
<gene>
    <name evidence="2" type="ORF">BN000_02593</name>
</gene>
<keyword evidence="3" id="KW-1185">Reference proteome</keyword>
<evidence type="ECO:0000313" key="2">
    <source>
        <dbReference type="EMBL" id="CRK82660.1"/>
    </source>
</evidence>
<dbReference type="EMBL" id="CVRB01000002">
    <property type="protein sequence ID" value="CRK82660.1"/>
    <property type="molecule type" value="Genomic_DNA"/>
</dbReference>
<dbReference type="Pfam" id="PF08378">
    <property type="entry name" value="NERD"/>
    <property type="match status" value="1"/>
</dbReference>